<reference evidence="4" key="1">
    <citation type="journal article" date="2013" name="Appl. Microbiol. Biotechnol.">
        <title>Characterization of two novel family 12 xyloglucanases from the thermophilic Rhizomucor miehei.</title>
        <authorList>
            <person name="Song S."/>
            <person name="Tang Y."/>
            <person name="Yang S."/>
            <person name="Yan Q."/>
            <person name="Zhou P."/>
            <person name="Jiang Z."/>
        </authorList>
    </citation>
    <scope>NUCLEOTIDE SEQUENCE</scope>
    <source>
        <strain evidence="4">CAU432</strain>
    </source>
</reference>
<evidence type="ECO:0000256" key="3">
    <source>
        <dbReference type="SAM" id="SignalP"/>
    </source>
</evidence>
<dbReference type="Pfam" id="PF01670">
    <property type="entry name" value="Glyco_hydro_12"/>
    <property type="match status" value="1"/>
</dbReference>
<dbReference type="GO" id="GO:0033946">
    <property type="term" value="F:xyloglucan-specific endo-beta-1,4-glucanase activity"/>
    <property type="evidence" value="ECO:0007669"/>
    <property type="project" value="UniProtKB-EC"/>
</dbReference>
<comment type="similarity">
    <text evidence="1 2">Belongs to the glycosyl hydrolase 12 (cellulase H) family.</text>
</comment>
<proteinExistence type="evidence at transcript level"/>
<dbReference type="SUPFAM" id="SSF49899">
    <property type="entry name" value="Concanavalin A-like lectins/glucanases"/>
    <property type="match status" value="1"/>
</dbReference>
<accession>M9PJT0</accession>
<dbReference type="InterPro" id="IPR013320">
    <property type="entry name" value="ConA-like_dom_sf"/>
</dbReference>
<dbReference type="InterPro" id="IPR002594">
    <property type="entry name" value="GH12"/>
</dbReference>
<protein>
    <submittedName>
        <fullName evidence="4">Xyloglucanase A</fullName>
        <ecNumber evidence="4">3.2.1.151</ecNumber>
    </submittedName>
</protein>
<sequence length="242" mass="25620">MKISLLTTAAALLFATASTAIPLEKRADFCGQWDTAEEGPYTIYNNLWGQDSATSGQQCTGVDSLSGNTLAWHTSWTWAGGQYNVKSYANAALSFTATRVSDISSIPFTWHWSYTGSGIVANVAFDLWTSSSTSGNYEIEIMVWLGALGGAGPLGSAVGTFEQAGTTWTLYSGSNGSNAVYSFVAADSLTSISSDLLPFLKYLTSNGYISSSQYLRAVQAGTEPFVGTNAKLTTTAYSVSVN</sequence>
<evidence type="ECO:0000256" key="1">
    <source>
        <dbReference type="ARBA" id="ARBA00005519"/>
    </source>
</evidence>
<keyword evidence="2" id="KW-0624">Polysaccharide degradation</keyword>
<dbReference type="PANTHER" id="PTHR34002">
    <property type="entry name" value="BLR1656 PROTEIN"/>
    <property type="match status" value="1"/>
</dbReference>
<gene>
    <name evidence="4" type="primary">XEG12A</name>
</gene>
<keyword evidence="2 4" id="KW-0326">Glycosidase</keyword>
<organism evidence="4">
    <name type="scientific">Rhizomucor miehei</name>
    <dbReference type="NCBI Taxonomy" id="4839"/>
    <lineage>
        <taxon>Eukaryota</taxon>
        <taxon>Fungi</taxon>
        <taxon>Fungi incertae sedis</taxon>
        <taxon>Mucoromycota</taxon>
        <taxon>Mucoromycotina</taxon>
        <taxon>Mucoromycetes</taxon>
        <taxon>Mucorales</taxon>
        <taxon>Lichtheimiaceae</taxon>
        <taxon>Rhizomucor</taxon>
    </lineage>
</organism>
<keyword evidence="2" id="KW-0119">Carbohydrate metabolism</keyword>
<dbReference type="EC" id="3.2.1.151" evidence="4"/>
<name>M9PJT0_RHIMI</name>
<evidence type="ECO:0000313" key="4">
    <source>
        <dbReference type="EMBL" id="AGC24032.1"/>
    </source>
</evidence>
<feature type="chain" id="PRO_5004101746" evidence="3">
    <location>
        <begin position="21"/>
        <end position="242"/>
    </location>
</feature>
<keyword evidence="3" id="KW-0732">Signal</keyword>
<dbReference type="Gene3D" id="2.60.120.180">
    <property type="match status" value="1"/>
</dbReference>
<dbReference type="EMBL" id="JQ901459">
    <property type="protein sequence ID" value="AGC24032.1"/>
    <property type="molecule type" value="mRNA"/>
</dbReference>
<dbReference type="InterPro" id="IPR013319">
    <property type="entry name" value="GH11/12"/>
</dbReference>
<dbReference type="AlphaFoldDB" id="M9PJT0"/>
<keyword evidence="2 4" id="KW-0378">Hydrolase</keyword>
<dbReference type="GO" id="GO:0008810">
    <property type="term" value="F:cellulase activity"/>
    <property type="evidence" value="ECO:0007669"/>
    <property type="project" value="InterPro"/>
</dbReference>
<feature type="signal peptide" evidence="3">
    <location>
        <begin position="1"/>
        <end position="20"/>
    </location>
</feature>
<evidence type="ECO:0000256" key="2">
    <source>
        <dbReference type="RuleBase" id="RU361163"/>
    </source>
</evidence>
<dbReference type="GO" id="GO:0000272">
    <property type="term" value="P:polysaccharide catabolic process"/>
    <property type="evidence" value="ECO:0007669"/>
    <property type="project" value="UniProtKB-KW"/>
</dbReference>
<dbReference type="PANTHER" id="PTHR34002:SF9">
    <property type="entry name" value="XYLOGLUCAN-SPECIFIC ENDO-BETA-1,4-GLUCANASE A"/>
    <property type="match status" value="1"/>
</dbReference>